<evidence type="ECO:0000313" key="2">
    <source>
        <dbReference type="Proteomes" id="UP001225788"/>
    </source>
</evidence>
<gene>
    <name evidence="1" type="ORF">Q9315_23485</name>
</gene>
<evidence type="ECO:0008006" key="3">
    <source>
        <dbReference type="Google" id="ProtNLM"/>
    </source>
</evidence>
<name>A0ABY9K988_9HYPH</name>
<accession>A0ABY9K988</accession>
<protein>
    <recommendedName>
        <fullName evidence="3">Acetyltransferase (GNAT) family protein</fullName>
    </recommendedName>
</protein>
<dbReference type="Proteomes" id="UP001225788">
    <property type="component" value="Plasmid unnamed1"/>
</dbReference>
<evidence type="ECO:0000313" key="1">
    <source>
        <dbReference type="EMBL" id="WLS05128.1"/>
    </source>
</evidence>
<reference evidence="1 2" key="1">
    <citation type="submission" date="2023-08" db="EMBL/GenBank/DDBJ databases">
        <title>Pathogen: clinical or host-associated sample.</title>
        <authorList>
            <person name="Hergert J."/>
            <person name="Casey R."/>
            <person name="Wagner J."/>
            <person name="Young E.L."/>
            <person name="Oakeson K.F."/>
        </authorList>
    </citation>
    <scope>NUCLEOTIDE SEQUENCE [LARGE SCALE GENOMIC DNA]</scope>
    <source>
        <strain evidence="1 2">UPHL-collab-2</strain>
        <plasmid evidence="1 2">unnamed1</plasmid>
    </source>
</reference>
<proteinExistence type="predicted"/>
<dbReference type="RefSeq" id="WP_306161602.1">
    <property type="nucleotide sequence ID" value="NZ_CP132315.1"/>
</dbReference>
<keyword evidence="2" id="KW-1185">Reference proteome</keyword>
<keyword evidence="1" id="KW-0614">Plasmid</keyword>
<organism evidence="1 2">
    <name type="scientific">Shinella oryzae</name>
    <dbReference type="NCBI Taxonomy" id="2871820"/>
    <lineage>
        <taxon>Bacteria</taxon>
        <taxon>Pseudomonadati</taxon>
        <taxon>Pseudomonadota</taxon>
        <taxon>Alphaproteobacteria</taxon>
        <taxon>Hyphomicrobiales</taxon>
        <taxon>Rhizobiaceae</taxon>
        <taxon>Shinella</taxon>
    </lineage>
</organism>
<sequence length="369" mass="41914">MVPAMVDECRNEMARRYVSAFAGAGSGAYIRNLRTIVTCHQWGGALLPMTINDGEPQDTFVCSPWVGYIDYTREELSRFPNPALVPALKAVITCVAKVLKFAEIDKIVHINNWMMSTNLLPSLDCNLVSAETRELTLRFPNHFLAIRSLTGRRHRPLMMSLEAEGWVLLPSRQIFIADDIGYQMTRRRDLKRDEALWKRSSFRYEELETIGQRDAERVAELYAMLYLEKYSFLNPAYTADFIMMSHEIGMIRYLVHRDQDGLIQSFVGLHRLGGDATVPLMGYNTAREQEAGLYRLGFHAGTRCAAQQGLSLNMSSGATGFKMSRGASAEIEYTAFYFRHLPWVRRIPMRVLAAVAHGIGIPVLKKYQL</sequence>
<geneLocation type="plasmid" evidence="1 2">
    <name>unnamed1</name>
</geneLocation>
<dbReference type="EMBL" id="CP132315">
    <property type="protein sequence ID" value="WLS05128.1"/>
    <property type="molecule type" value="Genomic_DNA"/>
</dbReference>